<feature type="domain" description="Ketopantoate reductase N-terminal" evidence="12">
    <location>
        <begin position="4"/>
        <end position="165"/>
    </location>
</feature>
<protein>
    <recommendedName>
        <fullName evidence="5 11">2-dehydropantoate 2-reductase</fullName>
        <ecNumber evidence="4 11">1.1.1.169</ecNumber>
    </recommendedName>
    <alternativeName>
        <fullName evidence="9 11">Ketopantoate reductase</fullName>
    </alternativeName>
</protein>
<organism evidence="14 15">
    <name type="scientific">Paenibacillus violae</name>
    <dbReference type="NCBI Taxonomy" id="3077234"/>
    <lineage>
        <taxon>Bacteria</taxon>
        <taxon>Bacillati</taxon>
        <taxon>Bacillota</taxon>
        <taxon>Bacilli</taxon>
        <taxon>Bacillales</taxon>
        <taxon>Paenibacillaceae</taxon>
        <taxon>Paenibacillus</taxon>
    </lineage>
</organism>
<dbReference type="EC" id="1.1.1.169" evidence="4 11"/>
<gene>
    <name evidence="14" type="ORF">RQP52_11075</name>
</gene>
<evidence type="ECO:0000256" key="9">
    <source>
        <dbReference type="ARBA" id="ARBA00032024"/>
    </source>
</evidence>
<dbReference type="InterPro" id="IPR036291">
    <property type="entry name" value="NAD(P)-bd_dom_sf"/>
</dbReference>
<evidence type="ECO:0000256" key="5">
    <source>
        <dbReference type="ARBA" id="ARBA00019465"/>
    </source>
</evidence>
<dbReference type="Gene3D" id="1.10.1040.10">
    <property type="entry name" value="N-(1-d-carboxylethyl)-l-norvaline Dehydrogenase, domain 2"/>
    <property type="match status" value="1"/>
</dbReference>
<evidence type="ECO:0000256" key="8">
    <source>
        <dbReference type="ARBA" id="ARBA00023002"/>
    </source>
</evidence>
<keyword evidence="7 11" id="KW-0521">NADP</keyword>
<evidence type="ECO:0000256" key="6">
    <source>
        <dbReference type="ARBA" id="ARBA00022655"/>
    </source>
</evidence>
<evidence type="ECO:0000313" key="15">
    <source>
        <dbReference type="Proteomes" id="UP001260980"/>
    </source>
</evidence>
<dbReference type="InterPro" id="IPR013328">
    <property type="entry name" value="6PGD_dom2"/>
</dbReference>
<dbReference type="InterPro" id="IPR050838">
    <property type="entry name" value="Ketopantoate_reductase"/>
</dbReference>
<comment type="pathway">
    <text evidence="2 11">Cofactor biosynthesis; (R)-pantothenate biosynthesis; (R)-pantoate from 3-methyl-2-oxobutanoate: step 2/2.</text>
</comment>
<keyword evidence="8 11" id="KW-0560">Oxidoreductase</keyword>
<comment type="function">
    <text evidence="1 11">Catalyzes the NADPH-dependent reduction of ketopantoate into pantoic acid.</text>
</comment>
<dbReference type="Proteomes" id="UP001260980">
    <property type="component" value="Unassembled WGS sequence"/>
</dbReference>
<sequence>MRMMIVGAGSLGLLFAAKLSAFCEKLTVITRTKEQADLLAQDGIMLRGTTERIRTTRGGFIEFSHYQDDKDSLTRATGPVQPYDYIFLMVKQPAITKELAQYIDSRRSEITYLVSFQNGIGHEDVLSEDDRENKLLLAVTTEGARRESQTEVSHTGHGITYLGASKRTDPVHKKTTHFLLVNLLEEAGFRTKMSKNMEVRIWSKLIINAVINPLTAILRVKNGELLESTWTKELMLDLYREACFVAEAKEIKLPDELWQNIVSVCKATSRNHSSMLQDIEQSRTTEIDRINGSLLQMAEELNLDLPAHRTVYRLVKALE</sequence>
<comment type="similarity">
    <text evidence="3 11">Belongs to the ketopantoate reductase family.</text>
</comment>
<dbReference type="Gene3D" id="3.40.50.720">
    <property type="entry name" value="NAD(P)-binding Rossmann-like Domain"/>
    <property type="match status" value="1"/>
</dbReference>
<evidence type="ECO:0000256" key="3">
    <source>
        <dbReference type="ARBA" id="ARBA00007870"/>
    </source>
</evidence>
<evidence type="ECO:0000259" key="13">
    <source>
        <dbReference type="Pfam" id="PF08546"/>
    </source>
</evidence>
<evidence type="ECO:0000313" key="14">
    <source>
        <dbReference type="EMBL" id="MDU0201636.1"/>
    </source>
</evidence>
<evidence type="ECO:0000256" key="10">
    <source>
        <dbReference type="ARBA" id="ARBA00048793"/>
    </source>
</evidence>
<name>A0ABU3RBK9_9BACL</name>
<dbReference type="NCBIfam" id="TIGR00745">
    <property type="entry name" value="apbA_panE"/>
    <property type="match status" value="1"/>
</dbReference>
<dbReference type="InterPro" id="IPR013332">
    <property type="entry name" value="KPR_N"/>
</dbReference>
<dbReference type="SUPFAM" id="SSF51735">
    <property type="entry name" value="NAD(P)-binding Rossmann-fold domains"/>
    <property type="match status" value="1"/>
</dbReference>
<dbReference type="InterPro" id="IPR003710">
    <property type="entry name" value="ApbA"/>
</dbReference>
<evidence type="ECO:0000256" key="11">
    <source>
        <dbReference type="RuleBase" id="RU362068"/>
    </source>
</evidence>
<keyword evidence="6 11" id="KW-0566">Pantothenate biosynthesis</keyword>
<accession>A0ABU3RBK9</accession>
<dbReference type="PANTHER" id="PTHR43765">
    <property type="entry name" value="2-DEHYDROPANTOATE 2-REDUCTASE-RELATED"/>
    <property type="match status" value="1"/>
</dbReference>
<feature type="domain" description="Ketopantoate reductase C-terminal" evidence="13">
    <location>
        <begin position="196"/>
        <end position="319"/>
    </location>
</feature>
<dbReference type="Pfam" id="PF08546">
    <property type="entry name" value="ApbA_C"/>
    <property type="match status" value="1"/>
</dbReference>
<evidence type="ECO:0000256" key="7">
    <source>
        <dbReference type="ARBA" id="ARBA00022857"/>
    </source>
</evidence>
<dbReference type="InterPro" id="IPR008927">
    <property type="entry name" value="6-PGluconate_DH-like_C_sf"/>
</dbReference>
<dbReference type="SUPFAM" id="SSF48179">
    <property type="entry name" value="6-phosphogluconate dehydrogenase C-terminal domain-like"/>
    <property type="match status" value="1"/>
</dbReference>
<proteinExistence type="inferred from homology"/>
<evidence type="ECO:0000256" key="1">
    <source>
        <dbReference type="ARBA" id="ARBA00002919"/>
    </source>
</evidence>
<dbReference type="Pfam" id="PF02558">
    <property type="entry name" value="ApbA"/>
    <property type="match status" value="1"/>
</dbReference>
<dbReference type="EMBL" id="JAWCUD010000002">
    <property type="protein sequence ID" value="MDU0201636.1"/>
    <property type="molecule type" value="Genomic_DNA"/>
</dbReference>
<dbReference type="RefSeq" id="WP_315951404.1">
    <property type="nucleotide sequence ID" value="NZ_JAWCUD010000002.1"/>
</dbReference>
<keyword evidence="15" id="KW-1185">Reference proteome</keyword>
<dbReference type="PANTHER" id="PTHR43765:SF2">
    <property type="entry name" value="2-DEHYDROPANTOATE 2-REDUCTASE"/>
    <property type="match status" value="1"/>
</dbReference>
<evidence type="ECO:0000256" key="2">
    <source>
        <dbReference type="ARBA" id="ARBA00004994"/>
    </source>
</evidence>
<evidence type="ECO:0000256" key="4">
    <source>
        <dbReference type="ARBA" id="ARBA00013014"/>
    </source>
</evidence>
<comment type="caution">
    <text evidence="14">The sequence shown here is derived from an EMBL/GenBank/DDBJ whole genome shotgun (WGS) entry which is preliminary data.</text>
</comment>
<dbReference type="GO" id="GO:0008677">
    <property type="term" value="F:2-dehydropantoate 2-reductase activity"/>
    <property type="evidence" value="ECO:0007669"/>
    <property type="project" value="UniProtKB-EC"/>
</dbReference>
<evidence type="ECO:0000259" key="12">
    <source>
        <dbReference type="Pfam" id="PF02558"/>
    </source>
</evidence>
<reference evidence="14 15" key="1">
    <citation type="submission" date="2023-10" db="EMBL/GenBank/DDBJ databases">
        <title>Paenibacillus strain PFR10 Genome sequencing and assembly.</title>
        <authorList>
            <person name="Kim I."/>
        </authorList>
    </citation>
    <scope>NUCLEOTIDE SEQUENCE [LARGE SCALE GENOMIC DNA]</scope>
    <source>
        <strain evidence="14 15">PFR10</strain>
    </source>
</reference>
<dbReference type="InterPro" id="IPR013752">
    <property type="entry name" value="KPA_reductase"/>
</dbReference>
<comment type="catalytic activity">
    <reaction evidence="10 11">
        <text>(R)-pantoate + NADP(+) = 2-dehydropantoate + NADPH + H(+)</text>
        <dbReference type="Rhea" id="RHEA:16233"/>
        <dbReference type="ChEBI" id="CHEBI:11561"/>
        <dbReference type="ChEBI" id="CHEBI:15378"/>
        <dbReference type="ChEBI" id="CHEBI:15980"/>
        <dbReference type="ChEBI" id="CHEBI:57783"/>
        <dbReference type="ChEBI" id="CHEBI:58349"/>
        <dbReference type="EC" id="1.1.1.169"/>
    </reaction>
</comment>